<evidence type="ECO:0000313" key="1">
    <source>
        <dbReference type="EMBL" id="RMA58701.1"/>
    </source>
</evidence>
<comment type="caution">
    <text evidence="1">The sequence shown here is derived from an EMBL/GenBank/DDBJ whole genome shotgun (WGS) entry which is preliminary data.</text>
</comment>
<dbReference type="OrthoDB" id="9770030at2"/>
<dbReference type="EMBL" id="REFC01000013">
    <property type="protein sequence ID" value="RMA58701.1"/>
    <property type="molecule type" value="Genomic_DNA"/>
</dbReference>
<organism evidence="1 2">
    <name type="scientific">Ulvibacter antarcticus</name>
    <dbReference type="NCBI Taxonomy" id="442714"/>
    <lineage>
        <taxon>Bacteria</taxon>
        <taxon>Pseudomonadati</taxon>
        <taxon>Bacteroidota</taxon>
        <taxon>Flavobacteriia</taxon>
        <taxon>Flavobacteriales</taxon>
        <taxon>Flavobacteriaceae</taxon>
        <taxon>Ulvibacter</taxon>
    </lineage>
</organism>
<name>A0A3L9YDG8_9FLAO</name>
<dbReference type="Proteomes" id="UP000271339">
    <property type="component" value="Unassembled WGS sequence"/>
</dbReference>
<sequence>MKKEHEKWSKTELQLYILLACANADNKETEEELAMIQSKVPKETFDKLYELFKGDSEKKQLKRISRNIHLHNYSFSELSGFRREMYEIYFSDCNFTMMEKRLDWTLDNILY</sequence>
<protein>
    <recommendedName>
        <fullName evidence="3">Tellurite resistance protein TerB</fullName>
    </recommendedName>
</protein>
<evidence type="ECO:0008006" key="3">
    <source>
        <dbReference type="Google" id="ProtNLM"/>
    </source>
</evidence>
<dbReference type="AlphaFoldDB" id="A0A3L9YDG8"/>
<keyword evidence="2" id="KW-1185">Reference proteome</keyword>
<proteinExistence type="predicted"/>
<accession>A0A3L9YDG8</accession>
<gene>
    <name evidence="1" type="ORF">BXY75_2078</name>
</gene>
<evidence type="ECO:0000313" key="2">
    <source>
        <dbReference type="Proteomes" id="UP000271339"/>
    </source>
</evidence>
<reference evidence="1 2" key="1">
    <citation type="submission" date="2018-10" db="EMBL/GenBank/DDBJ databases">
        <title>Genomic Encyclopedia of Archaeal and Bacterial Type Strains, Phase II (KMG-II): from individual species to whole genera.</title>
        <authorList>
            <person name="Goeker M."/>
        </authorList>
    </citation>
    <scope>NUCLEOTIDE SEQUENCE [LARGE SCALE GENOMIC DNA]</scope>
    <source>
        <strain evidence="1 2">DSM 23424</strain>
    </source>
</reference>
<dbReference type="RefSeq" id="WP_121907649.1">
    <property type="nucleotide sequence ID" value="NZ_REFC01000013.1"/>
</dbReference>